<evidence type="ECO:0000313" key="3">
    <source>
        <dbReference type="Proteomes" id="UP000837857"/>
    </source>
</evidence>
<feature type="chain" id="PRO_5045901466" evidence="1">
    <location>
        <begin position="37"/>
        <end position="171"/>
    </location>
</feature>
<feature type="non-terminal residue" evidence="2">
    <location>
        <position position="171"/>
    </location>
</feature>
<keyword evidence="3" id="KW-1185">Reference proteome</keyword>
<evidence type="ECO:0000256" key="1">
    <source>
        <dbReference type="SAM" id="SignalP"/>
    </source>
</evidence>
<proteinExistence type="predicted"/>
<name>A0ABN8IQU3_9NEOP</name>
<accession>A0ABN8IQU3</accession>
<reference evidence="2" key="1">
    <citation type="submission" date="2022-03" db="EMBL/GenBank/DDBJ databases">
        <authorList>
            <person name="Martin H S."/>
        </authorList>
    </citation>
    <scope>NUCLEOTIDE SEQUENCE</scope>
</reference>
<gene>
    <name evidence="2" type="ORF">IPOD504_LOCUS11906</name>
</gene>
<sequence length="171" mass="19352">MELKSPKAKKKPRPMCWRRILRTPLLLLVLLGTSSCDHGDVDDVTDGDVIQRPGVFRAAGRVMHNSSDVMPSTRLRHISHSFGLGAFREGRRNSSDVTSDRFGGFKERPRLRHSRPNSSWDSLSDVKYLRRNLNREKINFVVYDELVDGETETRVHYDGVTAKETSVGGEG</sequence>
<evidence type="ECO:0000313" key="2">
    <source>
        <dbReference type="EMBL" id="CAH2062355.1"/>
    </source>
</evidence>
<dbReference type="Proteomes" id="UP000837857">
    <property type="component" value="Chromosome 29"/>
</dbReference>
<feature type="signal peptide" evidence="1">
    <location>
        <begin position="1"/>
        <end position="36"/>
    </location>
</feature>
<dbReference type="EMBL" id="OW152841">
    <property type="protein sequence ID" value="CAH2062355.1"/>
    <property type="molecule type" value="Genomic_DNA"/>
</dbReference>
<organism evidence="2 3">
    <name type="scientific">Iphiclides podalirius</name>
    <name type="common">scarce swallowtail</name>
    <dbReference type="NCBI Taxonomy" id="110791"/>
    <lineage>
        <taxon>Eukaryota</taxon>
        <taxon>Metazoa</taxon>
        <taxon>Ecdysozoa</taxon>
        <taxon>Arthropoda</taxon>
        <taxon>Hexapoda</taxon>
        <taxon>Insecta</taxon>
        <taxon>Pterygota</taxon>
        <taxon>Neoptera</taxon>
        <taxon>Endopterygota</taxon>
        <taxon>Lepidoptera</taxon>
        <taxon>Glossata</taxon>
        <taxon>Ditrysia</taxon>
        <taxon>Papilionoidea</taxon>
        <taxon>Papilionidae</taxon>
        <taxon>Papilioninae</taxon>
        <taxon>Iphiclides</taxon>
    </lineage>
</organism>
<keyword evidence="1" id="KW-0732">Signal</keyword>
<protein>
    <submittedName>
        <fullName evidence="2">Uncharacterized protein</fullName>
    </submittedName>
</protein>